<keyword evidence="2" id="KW-0547">Nucleotide-binding</keyword>
<dbReference type="InterPro" id="IPR055124">
    <property type="entry name" value="PIN-like_DDX60"/>
</dbReference>
<accession>A0A4D6Q3Z8</accession>
<dbReference type="EMBL" id="MK523385">
    <property type="protein sequence ID" value="QCF41196.1"/>
    <property type="molecule type" value="Genomic_DNA"/>
</dbReference>
<keyword evidence="1" id="KW-0378">Hydrolase</keyword>
<dbReference type="PANTHER" id="PTHR44533:SF4">
    <property type="entry name" value="DEAD_H RNA HELICASE, PUTATIVE-RELATED"/>
    <property type="match status" value="1"/>
</dbReference>
<proteinExistence type="predicted"/>
<dbReference type="Pfam" id="PF23002">
    <property type="entry name" value="PIN-like_DDX60"/>
    <property type="match status" value="1"/>
</dbReference>
<dbReference type="PANTHER" id="PTHR44533">
    <property type="entry name" value="DEAD/H RNA HELICASE, PUTATIVE-RELATED"/>
    <property type="match status" value="1"/>
</dbReference>
<evidence type="ECO:0000256" key="2">
    <source>
        <dbReference type="ARBA" id="ARBA00022806"/>
    </source>
</evidence>
<evidence type="ECO:0000313" key="4">
    <source>
        <dbReference type="EMBL" id="QCF41196.1"/>
    </source>
</evidence>
<dbReference type="GO" id="GO:0016787">
    <property type="term" value="F:hydrolase activity"/>
    <property type="evidence" value="ECO:0007669"/>
    <property type="project" value="UniProtKB-KW"/>
</dbReference>
<evidence type="ECO:0000259" key="3">
    <source>
        <dbReference type="Pfam" id="PF23002"/>
    </source>
</evidence>
<keyword evidence="2" id="KW-0067">ATP-binding</keyword>
<evidence type="ECO:0000256" key="1">
    <source>
        <dbReference type="ARBA" id="ARBA00022801"/>
    </source>
</evidence>
<dbReference type="GO" id="GO:0005737">
    <property type="term" value="C:cytoplasm"/>
    <property type="evidence" value="ECO:0007669"/>
    <property type="project" value="TreeGrafter"/>
</dbReference>
<protein>
    <submittedName>
        <fullName evidence="4">CcxE</fullName>
    </submittedName>
</protein>
<organism evidence="4">
    <name type="scientific">Cochliobolus sativus</name>
    <name type="common">Common root rot and spot blotch fungus</name>
    <name type="synonym">Bipolaris sorokiniana</name>
    <dbReference type="NCBI Taxonomy" id="45130"/>
    <lineage>
        <taxon>Eukaryota</taxon>
        <taxon>Fungi</taxon>
        <taxon>Dikarya</taxon>
        <taxon>Ascomycota</taxon>
        <taxon>Pezizomycotina</taxon>
        <taxon>Dothideomycetes</taxon>
        <taxon>Pleosporomycetidae</taxon>
        <taxon>Pleosporales</taxon>
        <taxon>Pleosporineae</taxon>
        <taxon>Pleosporaceae</taxon>
        <taxon>Bipolaris</taxon>
    </lineage>
</organism>
<feature type="domain" description="ATP-dependent RNA helicase DDX60 PIN-like" evidence="3">
    <location>
        <begin position="19"/>
        <end position="159"/>
    </location>
</feature>
<dbReference type="GO" id="GO:0004386">
    <property type="term" value="F:helicase activity"/>
    <property type="evidence" value="ECO:0007669"/>
    <property type="project" value="UniProtKB-KW"/>
</dbReference>
<name>A0A4D6Q3Z8_COCSA</name>
<sequence length="276" mass="31184">MGRNSEKDAVLTWYRSISSRRVDLISDYAGSEIFIVEFDSLLLQCFSNPKLNFSNGFQLLHAVYIVEKFLQDLLSRRCRFQVVCFDQNEELCVPPNAGRTNWPKYALARLVIFRHLARNLSSDKRVMFKRFSSFTDDEFVQYLNESGTYFVMCHDGAMPDAAGSKSALRSDSSQDLKAFEEDQMLLREISNSASSLSAGRLPFYNVPFIKSPALENLGGIIELSERDVITVLVLRTAMQQGIISGDEASAFLLHTAALQYFPLANWKPLTTTDNIA</sequence>
<reference evidence="4" key="1">
    <citation type="journal article" date="2019" name="Appl. Microbiol. Biotechnol.">
        <title>Genome- and MS-based mining of antibacterial chlorinated chromones and xanthones from the phytopathogenic fungus Bipolaris sorokiniana strain 11134.</title>
        <authorList>
            <person name="Han J."/>
            <person name="Zhang J."/>
            <person name="Song Z."/>
            <person name="Liu M."/>
            <person name="Hu J."/>
            <person name="Hou C."/>
            <person name="Zhu G."/>
            <person name="Jiang L."/>
            <person name="Xia X."/>
            <person name="Quinn R.J."/>
            <person name="Feng Y."/>
            <person name="Zhang L."/>
            <person name="Hsiang T."/>
            <person name="Liu X."/>
        </authorList>
    </citation>
    <scope>NUCLEOTIDE SEQUENCE</scope>
    <source>
        <strain evidence="4">11134</strain>
    </source>
</reference>
<dbReference type="InterPro" id="IPR052431">
    <property type="entry name" value="SKI2_subfamily_helicases"/>
</dbReference>
<dbReference type="AlphaFoldDB" id="A0A4D6Q3Z8"/>
<keyword evidence="2" id="KW-0347">Helicase</keyword>